<reference evidence="2" key="1">
    <citation type="submission" date="2013-07" db="EMBL/GenBank/DDBJ databases">
        <title>The Genome Sequence of Cryptococcus pinus CBS10737.</title>
        <authorList>
            <consortium name="The Broad Institute Genome Sequencing Platform"/>
            <person name="Cuomo C."/>
            <person name="Litvintseva A."/>
            <person name="Chen Y."/>
            <person name="Heitman J."/>
            <person name="Sun S."/>
            <person name="Springer D."/>
            <person name="Dromer F."/>
            <person name="Young S.K."/>
            <person name="Zeng Q."/>
            <person name="Gargeya S."/>
            <person name="Fitzgerald M."/>
            <person name="Abouelleil A."/>
            <person name="Alvarado L."/>
            <person name="Berlin A.M."/>
            <person name="Chapman S.B."/>
            <person name="Dewar J."/>
            <person name="Goldberg J."/>
            <person name="Griggs A."/>
            <person name="Gujja S."/>
            <person name="Hansen M."/>
            <person name="Howarth C."/>
            <person name="Imamovic A."/>
            <person name="Larimer J."/>
            <person name="McCowan C."/>
            <person name="Murphy C."/>
            <person name="Pearson M."/>
            <person name="Priest M."/>
            <person name="Roberts A."/>
            <person name="Saif S."/>
            <person name="Shea T."/>
            <person name="Sykes S."/>
            <person name="Wortman J."/>
            <person name="Nusbaum C."/>
            <person name="Birren B."/>
        </authorList>
    </citation>
    <scope>NUCLEOTIDE SEQUENCE [LARGE SCALE GENOMIC DNA]</scope>
    <source>
        <strain evidence="2">CBS 10737</strain>
    </source>
</reference>
<accession>A0A1B9HSI0</accession>
<sequence length="271" mass="30898">MSHFPNEAESSAQALERYITEQLTNLSLSVPQDDVEMMARFVEEEGLEREEKLEGVKGMLEGVVEGGILPEEGIDELLFKVIDEQDRLRIKEEERLKEEEEEDKSPSPPPKPSDILSTLSEEELKQIKKQALLRQYAYIDASIDEVQSKILNSIRDPNAPPPSSSSSSKGGKLNENDEKKLAEERKKMIEDALRLDSKKKKYRKQQEIDLLAPNLNRDKVAYRAQMEREAQKNAAQAIRNRDKAALEKQRADQAKAKADKQKKAAKQERRG</sequence>
<gene>
    <name evidence="2" type="ORF">I206_07868</name>
    <name evidence="3" type="ORF">I206_100053</name>
</gene>
<dbReference type="OrthoDB" id="2592902at2759"/>
<dbReference type="PANTHER" id="PTHR31684:SF2">
    <property type="entry name" value="COILED-COIL DOMAIN-CONTAINING PROTEIN 43"/>
    <property type="match status" value="1"/>
</dbReference>
<dbReference type="AlphaFoldDB" id="A0A1B9HSI0"/>
<dbReference type="EMBL" id="KV700119">
    <property type="protein sequence ID" value="OCF46197.1"/>
    <property type="molecule type" value="Genomic_DNA"/>
</dbReference>
<feature type="compositionally biased region" description="Basic and acidic residues" evidence="1">
    <location>
        <begin position="239"/>
        <end position="271"/>
    </location>
</feature>
<reference evidence="2" key="3">
    <citation type="submission" date="2016-07" db="EMBL/GenBank/DDBJ databases">
        <title>Evolution of pathogenesis and genome organization in the Tremellales.</title>
        <authorList>
            <person name="Cuomo C."/>
            <person name="Litvintseva A."/>
            <person name="Heitman J."/>
            <person name="Chen Y."/>
            <person name="Sun S."/>
            <person name="Springer D."/>
            <person name="Dromer F."/>
            <person name="Young S."/>
            <person name="Zeng Q."/>
            <person name="Chapman S."/>
            <person name="Gujja S."/>
            <person name="Saif S."/>
            <person name="Birren B."/>
        </authorList>
    </citation>
    <scope>NUCLEOTIDE SEQUENCE</scope>
    <source>
        <strain evidence="2">CBS 10737</strain>
    </source>
</reference>
<feature type="region of interest" description="Disordered" evidence="1">
    <location>
        <begin position="92"/>
        <end position="120"/>
    </location>
</feature>
<evidence type="ECO:0000313" key="3">
    <source>
        <dbReference type="EMBL" id="WWC66152.1"/>
    </source>
</evidence>
<feature type="compositionally biased region" description="Basic and acidic residues" evidence="1">
    <location>
        <begin position="172"/>
        <end position="196"/>
    </location>
</feature>
<reference evidence="3" key="4">
    <citation type="submission" date="2024-02" db="EMBL/GenBank/DDBJ databases">
        <title>Comparative genomics of Cryptococcus and Kwoniella reveals pathogenesis evolution and contrasting modes of karyotype evolution via chromosome fusion or intercentromeric recombination.</title>
        <authorList>
            <person name="Coelho M.A."/>
            <person name="David-Palma M."/>
            <person name="Shea T."/>
            <person name="Bowers K."/>
            <person name="McGinley-Smith S."/>
            <person name="Mohammad A.W."/>
            <person name="Gnirke A."/>
            <person name="Yurkov A.M."/>
            <person name="Nowrousian M."/>
            <person name="Sun S."/>
            <person name="Cuomo C.A."/>
            <person name="Heitman J."/>
        </authorList>
    </citation>
    <scope>NUCLEOTIDE SEQUENCE</scope>
    <source>
        <strain evidence="3">CBS 10737</strain>
    </source>
</reference>
<name>A0A1B9HSI0_9TREE</name>
<dbReference type="RefSeq" id="XP_019007416.1">
    <property type="nucleotide sequence ID" value="XM_019159552.1"/>
</dbReference>
<dbReference type="PANTHER" id="PTHR31684">
    <property type="entry name" value="COILED-COIL DOMAIN-CONTAINING PROTEIN 43"/>
    <property type="match status" value="1"/>
</dbReference>
<dbReference type="EMBL" id="CP144519">
    <property type="protein sequence ID" value="WWC66152.1"/>
    <property type="molecule type" value="Genomic_DNA"/>
</dbReference>
<evidence type="ECO:0000313" key="2">
    <source>
        <dbReference type="EMBL" id="OCF46197.1"/>
    </source>
</evidence>
<evidence type="ECO:0000256" key="1">
    <source>
        <dbReference type="SAM" id="MobiDB-lite"/>
    </source>
</evidence>
<dbReference type="KEGG" id="kpin:30176237"/>
<dbReference type="InterPro" id="IPR037666">
    <property type="entry name" value="CCDC43"/>
</dbReference>
<reference evidence="3" key="2">
    <citation type="submission" date="2013-07" db="EMBL/GenBank/DDBJ databases">
        <authorList>
            <consortium name="The Broad Institute Genome Sequencing Platform"/>
            <person name="Cuomo C."/>
            <person name="Litvintseva A."/>
            <person name="Chen Y."/>
            <person name="Heitman J."/>
            <person name="Sun S."/>
            <person name="Springer D."/>
            <person name="Dromer F."/>
            <person name="Young S.K."/>
            <person name="Zeng Q."/>
            <person name="Gargeya S."/>
            <person name="Fitzgerald M."/>
            <person name="Abouelleil A."/>
            <person name="Alvarado L."/>
            <person name="Berlin A.M."/>
            <person name="Chapman S.B."/>
            <person name="Dewar J."/>
            <person name="Goldberg J."/>
            <person name="Griggs A."/>
            <person name="Gujja S."/>
            <person name="Hansen M."/>
            <person name="Howarth C."/>
            <person name="Imamovic A."/>
            <person name="Larimer J."/>
            <person name="McCowan C."/>
            <person name="Murphy C."/>
            <person name="Pearson M."/>
            <person name="Priest M."/>
            <person name="Roberts A."/>
            <person name="Saif S."/>
            <person name="Shea T."/>
            <person name="Sykes S."/>
            <person name="Wortman J."/>
            <person name="Nusbaum C."/>
            <person name="Birren B."/>
        </authorList>
    </citation>
    <scope>NUCLEOTIDE SEQUENCE</scope>
    <source>
        <strain evidence="3">CBS 10737</strain>
    </source>
</reference>
<keyword evidence="4" id="KW-1185">Reference proteome</keyword>
<evidence type="ECO:0000313" key="4">
    <source>
        <dbReference type="Proteomes" id="UP000094020"/>
    </source>
</evidence>
<dbReference type="Proteomes" id="UP000094020">
    <property type="component" value="Chromosome 1"/>
</dbReference>
<organism evidence="2">
    <name type="scientific">Kwoniella pini CBS 10737</name>
    <dbReference type="NCBI Taxonomy" id="1296096"/>
    <lineage>
        <taxon>Eukaryota</taxon>
        <taxon>Fungi</taxon>
        <taxon>Dikarya</taxon>
        <taxon>Basidiomycota</taxon>
        <taxon>Agaricomycotina</taxon>
        <taxon>Tremellomycetes</taxon>
        <taxon>Tremellales</taxon>
        <taxon>Cryptococcaceae</taxon>
        <taxon>Kwoniella</taxon>
    </lineage>
</organism>
<dbReference type="GeneID" id="30176237"/>
<protein>
    <recommendedName>
        <fullName evidence="5">Coiled-coil domain-containing protein 43</fullName>
    </recommendedName>
</protein>
<feature type="region of interest" description="Disordered" evidence="1">
    <location>
        <begin position="152"/>
        <end position="271"/>
    </location>
</feature>
<proteinExistence type="predicted"/>
<evidence type="ECO:0008006" key="5">
    <source>
        <dbReference type="Google" id="ProtNLM"/>
    </source>
</evidence>
<feature type="compositionally biased region" description="Basic and acidic residues" evidence="1">
    <location>
        <begin position="216"/>
        <end position="231"/>
    </location>
</feature>